<reference evidence="2" key="1">
    <citation type="submission" date="2019-08" db="EMBL/GenBank/DDBJ databases">
        <title>Limnoglobus roseus gen. nov., sp. nov., a novel freshwater planctomycete with a giant genome from the family Gemmataceae.</title>
        <authorList>
            <person name="Kulichevskaya I.S."/>
            <person name="Naumoff D.G."/>
            <person name="Miroshnikov K."/>
            <person name="Ivanova A."/>
            <person name="Philippov D.A."/>
            <person name="Hakobyan A."/>
            <person name="Rijpstra I.C."/>
            <person name="Sinninghe Damste J.S."/>
            <person name="Liesack W."/>
            <person name="Dedysh S.N."/>
        </authorList>
    </citation>
    <scope>NUCLEOTIDE SEQUENCE [LARGE SCALE GENOMIC DNA]</scope>
    <source>
        <strain evidence="2">PX52</strain>
    </source>
</reference>
<organism evidence="1 2">
    <name type="scientific">Limnoglobus roseus</name>
    <dbReference type="NCBI Taxonomy" id="2598579"/>
    <lineage>
        <taxon>Bacteria</taxon>
        <taxon>Pseudomonadati</taxon>
        <taxon>Planctomycetota</taxon>
        <taxon>Planctomycetia</taxon>
        <taxon>Gemmatales</taxon>
        <taxon>Gemmataceae</taxon>
        <taxon>Limnoglobus</taxon>
    </lineage>
</organism>
<evidence type="ECO:0000313" key="1">
    <source>
        <dbReference type="EMBL" id="QEL13656.1"/>
    </source>
</evidence>
<dbReference type="AlphaFoldDB" id="A0A5C1A6P5"/>
<name>A0A5C1A6P5_9BACT</name>
<evidence type="ECO:0008006" key="3">
    <source>
        <dbReference type="Google" id="ProtNLM"/>
    </source>
</evidence>
<dbReference type="KEGG" id="lrs:PX52LOC_00514"/>
<dbReference type="EMBL" id="CP042425">
    <property type="protein sequence ID" value="QEL13656.1"/>
    <property type="molecule type" value="Genomic_DNA"/>
</dbReference>
<gene>
    <name evidence="1" type="ORF">PX52LOC_00514</name>
</gene>
<sequence>MLTVLAADFVPSRNGFPFPNWFPPGTPVVELPTPFGVIPIGNANGGLCGGMVFTAIDLFRYGQLPPPDPDRPVVRYLGGRLVDSFNLPFGFLKYYDWQRRPTTSRYALGLNVQTGVSSLTIDNEWPRVQMLLDAGQLAALGLVKVYSLSPREMGKNHQVLAYGYDLDDDQTVTLKVYDPNYPGDDGVTLSLNLQDAEAGRGVTHSREGESVRGFFLTEYRLAEPPLFGPA</sequence>
<accession>A0A5C1A6P5</accession>
<keyword evidence="2" id="KW-1185">Reference proteome</keyword>
<dbReference type="Proteomes" id="UP000324974">
    <property type="component" value="Chromosome"/>
</dbReference>
<evidence type="ECO:0000313" key="2">
    <source>
        <dbReference type="Proteomes" id="UP000324974"/>
    </source>
</evidence>
<proteinExistence type="predicted"/>
<protein>
    <recommendedName>
        <fullName evidence="3">Peptidase C39-like domain-containing protein</fullName>
    </recommendedName>
</protein>
<dbReference type="RefSeq" id="WP_178132535.1">
    <property type="nucleotide sequence ID" value="NZ_CP042425.1"/>
</dbReference>